<accession>A0A9Q4JIY6</accession>
<protein>
    <submittedName>
        <fullName evidence="1">Uncharacterized protein</fullName>
    </submittedName>
</protein>
<dbReference type="AlphaFoldDB" id="A0A9Q4JIY6"/>
<comment type="caution">
    <text evidence="1">The sequence shown here is derived from an EMBL/GenBank/DDBJ whole genome shotgun (WGS) entry which is preliminary data.</text>
</comment>
<organism evidence="1 2">
    <name type="scientific">Bacteroides fragilis</name>
    <dbReference type="NCBI Taxonomy" id="817"/>
    <lineage>
        <taxon>Bacteria</taxon>
        <taxon>Pseudomonadati</taxon>
        <taxon>Bacteroidota</taxon>
        <taxon>Bacteroidia</taxon>
        <taxon>Bacteroidales</taxon>
        <taxon>Bacteroidaceae</taxon>
        <taxon>Bacteroides</taxon>
    </lineage>
</organism>
<evidence type="ECO:0000313" key="1">
    <source>
        <dbReference type="EMBL" id="MCZ2689042.1"/>
    </source>
</evidence>
<reference evidence="1" key="1">
    <citation type="submission" date="2022-12" db="EMBL/GenBank/DDBJ databases">
        <title>Development of a Multilocus Sequence Typing Scheme for Bacteroides fragilis Based on Whole Genome Sequencing Data and Clinical Application.</title>
        <authorList>
            <person name="Nielsen F.D."/>
            <person name="Justesen U.S."/>
        </authorList>
    </citation>
    <scope>NUCLEOTIDE SEQUENCE</scope>
    <source>
        <strain evidence="1">BF_AM_ODE_DK_2015_4</strain>
    </source>
</reference>
<gene>
    <name evidence="1" type="ORF">O1433_16205</name>
</gene>
<proteinExistence type="predicted"/>
<dbReference type="RefSeq" id="WP_004301204.1">
    <property type="nucleotide sequence ID" value="NZ_JAPTZU010000011.1"/>
</dbReference>
<evidence type="ECO:0000313" key="2">
    <source>
        <dbReference type="Proteomes" id="UP001079672"/>
    </source>
</evidence>
<name>A0A9Q4JIY6_BACFG</name>
<dbReference type="GeneID" id="82189562"/>
<sequence>MSPQKVLWLFMQGFTTKYDLCKAERGDFVGNRQAVTLNTRKT</sequence>
<dbReference type="Proteomes" id="UP001079672">
    <property type="component" value="Unassembled WGS sequence"/>
</dbReference>
<dbReference type="EMBL" id="JAPTZU010000011">
    <property type="protein sequence ID" value="MCZ2689042.1"/>
    <property type="molecule type" value="Genomic_DNA"/>
</dbReference>